<dbReference type="EMBL" id="CP019952">
    <property type="protein sequence ID" value="AQW69604.1"/>
    <property type="molecule type" value="Genomic_DNA"/>
</dbReference>
<accession>A0ABN4Y2N9</accession>
<keyword evidence="2" id="KW-1185">Reference proteome</keyword>
<evidence type="ECO:0000313" key="1">
    <source>
        <dbReference type="EMBL" id="AQW69604.1"/>
    </source>
</evidence>
<sequence>MGSAKTQELPITKQFFAGLILRNDERAPCQGYPWSVHTRQFFEMHCD</sequence>
<name>A0ABN4Y2N9_9PSED</name>
<gene>
    <name evidence="1" type="ORF">B2J77_15890</name>
</gene>
<protein>
    <submittedName>
        <fullName evidence="1">Uncharacterized protein</fullName>
    </submittedName>
</protein>
<dbReference type="Proteomes" id="UP000191010">
    <property type="component" value="Chromosome"/>
</dbReference>
<proteinExistence type="predicted"/>
<reference evidence="1 2" key="1">
    <citation type="submission" date="2017-02" db="EMBL/GenBank/DDBJ databases">
        <authorList>
            <person name="Guo L."/>
        </authorList>
    </citation>
    <scope>NUCLEOTIDE SEQUENCE [LARGE SCALE GENOMIC DNA]</scope>
    <source>
        <strain evidence="1 2">PRS09-11288</strain>
    </source>
</reference>
<evidence type="ECO:0000313" key="2">
    <source>
        <dbReference type="Proteomes" id="UP000191010"/>
    </source>
</evidence>
<organism evidence="1 2">
    <name type="scientific">Pseudomonas parafulva</name>
    <dbReference type="NCBI Taxonomy" id="157782"/>
    <lineage>
        <taxon>Bacteria</taxon>
        <taxon>Pseudomonadati</taxon>
        <taxon>Pseudomonadota</taxon>
        <taxon>Gammaproteobacteria</taxon>
        <taxon>Pseudomonadales</taxon>
        <taxon>Pseudomonadaceae</taxon>
        <taxon>Pseudomonas</taxon>
    </lineage>
</organism>